<feature type="transmembrane region" description="Helical" evidence="1">
    <location>
        <begin position="296"/>
        <end position="315"/>
    </location>
</feature>
<keyword evidence="3" id="KW-1185">Reference proteome</keyword>
<feature type="transmembrane region" description="Helical" evidence="1">
    <location>
        <begin position="91"/>
        <end position="110"/>
    </location>
</feature>
<reference evidence="2 3" key="1">
    <citation type="submission" date="2019-12" db="EMBL/GenBank/DDBJ databases">
        <authorList>
            <person name="Zhao J."/>
        </authorList>
    </citation>
    <scope>NUCLEOTIDE SEQUENCE [LARGE SCALE GENOMIC DNA]</scope>
    <source>
        <strain evidence="2 3">S-15</strain>
    </source>
</reference>
<feature type="transmembrane region" description="Helical" evidence="1">
    <location>
        <begin position="171"/>
        <end position="191"/>
    </location>
</feature>
<feature type="transmembrane region" description="Helical" evidence="1">
    <location>
        <begin position="224"/>
        <end position="242"/>
    </location>
</feature>
<organism evidence="2 3">
    <name type="scientific">Acidiluteibacter ferrifornacis</name>
    <dbReference type="NCBI Taxonomy" id="2692424"/>
    <lineage>
        <taxon>Bacteria</taxon>
        <taxon>Pseudomonadati</taxon>
        <taxon>Bacteroidota</taxon>
        <taxon>Flavobacteriia</taxon>
        <taxon>Flavobacteriales</taxon>
        <taxon>Cryomorphaceae</taxon>
        <taxon>Acidiluteibacter</taxon>
    </lineage>
</organism>
<protein>
    <submittedName>
        <fullName evidence="2">Uncharacterized protein</fullName>
    </submittedName>
</protein>
<keyword evidence="1" id="KW-0812">Transmembrane</keyword>
<keyword evidence="1" id="KW-1133">Transmembrane helix</keyword>
<name>A0A6N9NQV9_9FLAO</name>
<feature type="transmembrane region" description="Helical" evidence="1">
    <location>
        <begin position="197"/>
        <end position="217"/>
    </location>
</feature>
<feature type="transmembrane region" description="Helical" evidence="1">
    <location>
        <begin position="12"/>
        <end position="32"/>
    </location>
</feature>
<proteinExistence type="predicted"/>
<keyword evidence="1" id="KW-0472">Membrane</keyword>
<feature type="transmembrane region" description="Helical" evidence="1">
    <location>
        <begin position="420"/>
        <end position="438"/>
    </location>
</feature>
<dbReference type="EMBL" id="WWNE01000010">
    <property type="protein sequence ID" value="NBG66795.1"/>
    <property type="molecule type" value="Genomic_DNA"/>
</dbReference>
<dbReference type="Proteomes" id="UP000470771">
    <property type="component" value="Unassembled WGS sequence"/>
</dbReference>
<feature type="transmembrane region" description="Helical" evidence="1">
    <location>
        <begin position="248"/>
        <end position="276"/>
    </location>
</feature>
<accession>A0A6N9NQV9</accession>
<feature type="transmembrane region" description="Helical" evidence="1">
    <location>
        <begin position="450"/>
        <end position="469"/>
    </location>
</feature>
<dbReference type="AlphaFoldDB" id="A0A6N9NQV9"/>
<feature type="transmembrane region" description="Helical" evidence="1">
    <location>
        <begin position="364"/>
        <end position="382"/>
    </location>
</feature>
<feature type="transmembrane region" description="Helical" evidence="1">
    <location>
        <begin position="146"/>
        <end position="164"/>
    </location>
</feature>
<feature type="transmembrane region" description="Helical" evidence="1">
    <location>
        <begin position="394"/>
        <end position="414"/>
    </location>
</feature>
<evidence type="ECO:0000313" key="3">
    <source>
        <dbReference type="Proteomes" id="UP000470771"/>
    </source>
</evidence>
<feature type="transmembrane region" description="Helical" evidence="1">
    <location>
        <begin position="52"/>
        <end position="70"/>
    </location>
</feature>
<dbReference type="RefSeq" id="WP_160633753.1">
    <property type="nucleotide sequence ID" value="NZ_WWNE01000010.1"/>
</dbReference>
<evidence type="ECO:0000256" key="1">
    <source>
        <dbReference type="SAM" id="Phobius"/>
    </source>
</evidence>
<evidence type="ECO:0000313" key="2">
    <source>
        <dbReference type="EMBL" id="NBG66795.1"/>
    </source>
</evidence>
<comment type="caution">
    <text evidence="2">The sequence shown here is derived from an EMBL/GenBank/DDBJ whole genome shotgun (WGS) entry which is preliminary data.</text>
</comment>
<gene>
    <name evidence="2" type="ORF">GQN54_11775</name>
</gene>
<sequence length="665" mass="77667">MRDTTKEVTKKTNVTFLSPIIVGLLFFTFYVLGELFPDYWWSTHSSHFLNPVIKYSIFLAAFFGMILSLAPNQIQRLVSIVKVPNQFHSSTMWLVSLLMGFLFYQFPMVADYYGEAYILNPQVHQTVSKVSQVAANDLFSFGLNPWAGQKTIIAFITYLAFFTGETIYTCILYFDAFFGFCFMLTWLTFVNQNIKDGLWKLILAISVGFAPFLLNFYGHLEINAIVLWVNLFWMTLFVRYFKNKDSKTLWILLLVLVFSLKIHAIALLLAPVWLFICVSHYFKQSNPTYSITWSKVTYFVLAPVFALGAFCYFFVFKDYNDSRNLAHTVKEYDHLFLPIVSPEAPLDKYNLFSFNHIFDYFSELLLWSPIALFIIAVIVISLRKKINWHREELIVTASIFIIFATFFFVLNPLLSMQMDWDLFTFPAPILLVLLVLLVKQIQEEKIKYKVLPISMAIGILTLPFFLVHYSKFDLSLKLQSLGVRIYYTYYEWSSQTIHNALILLSENRQYQFERKNVILYKLAEDALVGNDREYGLLWSKEGAYLLDYEKNPSKAYVYLEKGLTYSPNDNYAKLLLLESCLLLDQNDQAYELSLQLNQDKYPDAQTASITRIQTALYAEKFNEALQHSSDHLIQWSNDTVMRKINTRLKNNDKVEELEKMFFIPK</sequence>